<gene>
    <name evidence="6" type="ORF">MNBD_NITROSPINAE04-2026</name>
</gene>
<organism evidence="6">
    <name type="scientific">hydrothermal vent metagenome</name>
    <dbReference type="NCBI Taxonomy" id="652676"/>
    <lineage>
        <taxon>unclassified sequences</taxon>
        <taxon>metagenomes</taxon>
        <taxon>ecological metagenomes</taxon>
    </lineage>
</organism>
<dbReference type="GO" id="GO:0006412">
    <property type="term" value="P:translation"/>
    <property type="evidence" value="ECO:0007669"/>
    <property type="project" value="InterPro"/>
</dbReference>
<name>A0A3B1BLU5_9ZZZZ</name>
<evidence type="ECO:0000256" key="5">
    <source>
        <dbReference type="ARBA" id="ARBA00023274"/>
    </source>
</evidence>
<keyword evidence="4 6" id="KW-0689">Ribosomal protein</keyword>
<dbReference type="Gene3D" id="2.40.50.140">
    <property type="entry name" value="Nucleic acid-binding proteins"/>
    <property type="match status" value="1"/>
</dbReference>
<dbReference type="CDD" id="cd00364">
    <property type="entry name" value="Ribosomal_uS17"/>
    <property type="match status" value="1"/>
</dbReference>
<evidence type="ECO:0000256" key="1">
    <source>
        <dbReference type="ARBA" id="ARBA00010254"/>
    </source>
</evidence>
<proteinExistence type="inferred from homology"/>
<accession>A0A3B1BLU5</accession>
<dbReference type="GO" id="GO:0003735">
    <property type="term" value="F:structural constituent of ribosome"/>
    <property type="evidence" value="ECO:0007669"/>
    <property type="project" value="InterPro"/>
</dbReference>
<dbReference type="AlphaFoldDB" id="A0A3B1BLU5"/>
<dbReference type="SUPFAM" id="SSF50249">
    <property type="entry name" value="Nucleic acid-binding proteins"/>
    <property type="match status" value="1"/>
</dbReference>
<dbReference type="EMBL" id="UOGA01000040">
    <property type="protein sequence ID" value="VAX15511.1"/>
    <property type="molecule type" value="Genomic_DNA"/>
</dbReference>
<dbReference type="InterPro" id="IPR019979">
    <property type="entry name" value="Ribosomal_uS17_CS"/>
</dbReference>
<evidence type="ECO:0000256" key="4">
    <source>
        <dbReference type="ARBA" id="ARBA00022980"/>
    </source>
</evidence>
<dbReference type="InterPro" id="IPR000266">
    <property type="entry name" value="Ribosomal_uS17"/>
</dbReference>
<dbReference type="GO" id="GO:0022627">
    <property type="term" value="C:cytosolic small ribosomal subunit"/>
    <property type="evidence" value="ECO:0007669"/>
    <property type="project" value="TreeGrafter"/>
</dbReference>
<dbReference type="PANTHER" id="PTHR10744:SF1">
    <property type="entry name" value="SMALL RIBOSOMAL SUBUNIT PROTEIN US17M"/>
    <property type="match status" value="1"/>
</dbReference>
<dbReference type="HAMAP" id="MF_01345_B">
    <property type="entry name" value="Ribosomal_uS17_B"/>
    <property type="match status" value="1"/>
</dbReference>
<evidence type="ECO:0000313" key="6">
    <source>
        <dbReference type="EMBL" id="VAX15511.1"/>
    </source>
</evidence>
<comment type="similarity">
    <text evidence="1">Belongs to the universal ribosomal protein uS17 family.</text>
</comment>
<reference evidence="6" key="1">
    <citation type="submission" date="2018-06" db="EMBL/GenBank/DDBJ databases">
        <authorList>
            <person name="Zhirakovskaya E."/>
        </authorList>
    </citation>
    <scope>NUCLEOTIDE SEQUENCE</scope>
</reference>
<evidence type="ECO:0000256" key="3">
    <source>
        <dbReference type="ARBA" id="ARBA00022884"/>
    </source>
</evidence>
<dbReference type="InterPro" id="IPR012340">
    <property type="entry name" value="NA-bd_OB-fold"/>
</dbReference>
<dbReference type="PANTHER" id="PTHR10744">
    <property type="entry name" value="40S RIBOSOMAL PROTEIN S11 FAMILY MEMBER"/>
    <property type="match status" value="1"/>
</dbReference>
<keyword evidence="5" id="KW-0687">Ribonucleoprotein</keyword>
<keyword evidence="2" id="KW-0699">rRNA-binding</keyword>
<protein>
    <submittedName>
        <fullName evidence="6">SSU ribosomal protein S17p (S11e)</fullName>
    </submittedName>
</protein>
<dbReference type="Pfam" id="PF00366">
    <property type="entry name" value="Ribosomal_S17"/>
    <property type="match status" value="1"/>
</dbReference>
<dbReference type="PRINTS" id="PR00973">
    <property type="entry name" value="RIBOSOMALS17"/>
</dbReference>
<dbReference type="InterPro" id="IPR019984">
    <property type="entry name" value="Ribosomal_uS17_bact/chlr"/>
</dbReference>
<dbReference type="NCBIfam" id="TIGR03635">
    <property type="entry name" value="uS17_bact"/>
    <property type="match status" value="1"/>
</dbReference>
<sequence length="89" mass="10401">MMAEKTLKKSKSRTGVVVSDKMHKTAVVSVQRRSPHPVFKKIITTSKRYYVHDENNQLNIGDRVRIVETRPLSKLKRWRLGELLEKAQE</sequence>
<dbReference type="GO" id="GO:0019843">
    <property type="term" value="F:rRNA binding"/>
    <property type="evidence" value="ECO:0007669"/>
    <property type="project" value="UniProtKB-KW"/>
</dbReference>
<dbReference type="PROSITE" id="PS00056">
    <property type="entry name" value="RIBOSOMAL_S17"/>
    <property type="match status" value="1"/>
</dbReference>
<keyword evidence="3" id="KW-0694">RNA-binding</keyword>
<evidence type="ECO:0000256" key="2">
    <source>
        <dbReference type="ARBA" id="ARBA00022730"/>
    </source>
</evidence>
<dbReference type="NCBIfam" id="NF004123">
    <property type="entry name" value="PRK05610.1"/>
    <property type="match status" value="1"/>
</dbReference>